<gene>
    <name evidence="1" type="ORF">E3U43_022930</name>
</gene>
<evidence type="ECO:0000313" key="2">
    <source>
        <dbReference type="Proteomes" id="UP000793456"/>
    </source>
</evidence>
<organism evidence="1 2">
    <name type="scientific">Larimichthys crocea</name>
    <name type="common">Large yellow croaker</name>
    <name type="synonym">Pseudosciaena crocea</name>
    <dbReference type="NCBI Taxonomy" id="215358"/>
    <lineage>
        <taxon>Eukaryota</taxon>
        <taxon>Metazoa</taxon>
        <taxon>Chordata</taxon>
        <taxon>Craniata</taxon>
        <taxon>Vertebrata</taxon>
        <taxon>Euteleostomi</taxon>
        <taxon>Actinopterygii</taxon>
        <taxon>Neopterygii</taxon>
        <taxon>Teleostei</taxon>
        <taxon>Neoteleostei</taxon>
        <taxon>Acanthomorphata</taxon>
        <taxon>Eupercaria</taxon>
        <taxon>Sciaenidae</taxon>
        <taxon>Larimichthys</taxon>
    </lineage>
</organism>
<reference evidence="1" key="1">
    <citation type="submission" date="2018-11" db="EMBL/GenBank/DDBJ databases">
        <title>The sequence and de novo assembly of Larimichthys crocea genome using PacBio and Hi-C technologies.</title>
        <authorList>
            <person name="Xu P."/>
            <person name="Chen B."/>
            <person name="Zhou Z."/>
            <person name="Ke Q."/>
            <person name="Wu Y."/>
            <person name="Bai H."/>
            <person name="Pu F."/>
        </authorList>
    </citation>
    <scope>NUCLEOTIDE SEQUENCE</scope>
    <source>
        <tissue evidence="1">Muscle</tissue>
    </source>
</reference>
<sequence>MSVISGISSRGSTVRSKKSKPAAASKRKLPEAEENSCSSTDAVWMNREQNVQTPVMMHSPHLTSTVLRDPKKMRPEESFAAAYTMPTEQHPHQPVTPQQQTHHHHQAAIDYNTEVTWMLNTEATSRSPPAARAG</sequence>
<comment type="caution">
    <text evidence="1">The sequence shown here is derived from an EMBL/GenBank/DDBJ whole genome shotgun (WGS) entry which is preliminary data.</text>
</comment>
<evidence type="ECO:0000313" key="1">
    <source>
        <dbReference type="EMBL" id="TMS14450.1"/>
    </source>
</evidence>
<keyword evidence="2" id="KW-1185">Reference proteome</keyword>
<dbReference type="EMBL" id="CM011683">
    <property type="protein sequence ID" value="TMS14450.1"/>
    <property type="molecule type" value="Genomic_DNA"/>
</dbReference>
<accession>A0ACD3R4Y6</accession>
<proteinExistence type="predicted"/>
<protein>
    <submittedName>
        <fullName evidence="1">Uncharacterized protein</fullName>
    </submittedName>
</protein>
<dbReference type="Proteomes" id="UP000793456">
    <property type="component" value="Chromosome X"/>
</dbReference>
<name>A0ACD3R4Y6_LARCR</name>